<dbReference type="PANTHER" id="PTHR24421:SF10">
    <property type="entry name" value="NITRATE_NITRITE SENSOR PROTEIN NARQ"/>
    <property type="match status" value="1"/>
</dbReference>
<keyword evidence="9" id="KW-0472">Membrane</keyword>
<protein>
    <recommendedName>
        <fullName evidence="2">histidine kinase</fullName>
        <ecNumber evidence="2">2.7.13.3</ecNumber>
    </recommendedName>
</protein>
<keyword evidence="12" id="KW-1185">Reference proteome</keyword>
<gene>
    <name evidence="11" type="ORF">EV378_6618</name>
</gene>
<dbReference type="Proteomes" id="UP000295560">
    <property type="component" value="Unassembled WGS sequence"/>
</dbReference>
<name>A0A4R1HQ76_PSEEN</name>
<dbReference type="GO" id="GO:0046983">
    <property type="term" value="F:protein dimerization activity"/>
    <property type="evidence" value="ECO:0007669"/>
    <property type="project" value="InterPro"/>
</dbReference>
<evidence type="ECO:0000313" key="11">
    <source>
        <dbReference type="EMBL" id="TCK22610.1"/>
    </source>
</evidence>
<feature type="transmembrane region" description="Helical" evidence="9">
    <location>
        <begin position="173"/>
        <end position="194"/>
    </location>
</feature>
<accession>A0A4R1HQ76</accession>
<dbReference type="InterPro" id="IPR050482">
    <property type="entry name" value="Sensor_HK_TwoCompSys"/>
</dbReference>
<evidence type="ECO:0000256" key="5">
    <source>
        <dbReference type="ARBA" id="ARBA00022741"/>
    </source>
</evidence>
<evidence type="ECO:0000259" key="10">
    <source>
        <dbReference type="Pfam" id="PF07730"/>
    </source>
</evidence>
<dbReference type="Gene3D" id="1.20.5.1930">
    <property type="match status" value="1"/>
</dbReference>
<feature type="transmembrane region" description="Helical" evidence="9">
    <location>
        <begin position="237"/>
        <end position="259"/>
    </location>
</feature>
<feature type="transmembrane region" description="Helical" evidence="9">
    <location>
        <begin position="209"/>
        <end position="231"/>
    </location>
</feature>
<keyword evidence="9" id="KW-0812">Transmembrane</keyword>
<dbReference type="OrthoDB" id="144293at2"/>
<feature type="transmembrane region" description="Helical" evidence="9">
    <location>
        <begin position="92"/>
        <end position="118"/>
    </location>
</feature>
<evidence type="ECO:0000256" key="9">
    <source>
        <dbReference type="SAM" id="Phobius"/>
    </source>
</evidence>
<feature type="transmembrane region" description="Helical" evidence="9">
    <location>
        <begin position="130"/>
        <end position="153"/>
    </location>
</feature>
<evidence type="ECO:0000256" key="1">
    <source>
        <dbReference type="ARBA" id="ARBA00000085"/>
    </source>
</evidence>
<feature type="transmembrane region" description="Helical" evidence="9">
    <location>
        <begin position="34"/>
        <end position="52"/>
    </location>
</feature>
<evidence type="ECO:0000256" key="6">
    <source>
        <dbReference type="ARBA" id="ARBA00022777"/>
    </source>
</evidence>
<dbReference type="EC" id="2.7.13.3" evidence="2"/>
<dbReference type="SUPFAM" id="SSF55874">
    <property type="entry name" value="ATPase domain of HSP90 chaperone/DNA topoisomerase II/histidine kinase"/>
    <property type="match status" value="1"/>
</dbReference>
<keyword evidence="6 11" id="KW-0418">Kinase</keyword>
<dbReference type="CDD" id="cd16917">
    <property type="entry name" value="HATPase_UhpB-NarQ-NarX-like"/>
    <property type="match status" value="1"/>
</dbReference>
<dbReference type="Pfam" id="PF07730">
    <property type="entry name" value="HisKA_3"/>
    <property type="match status" value="1"/>
</dbReference>
<feature type="transmembrane region" description="Helical" evidence="9">
    <location>
        <begin position="303"/>
        <end position="320"/>
    </location>
</feature>
<comment type="catalytic activity">
    <reaction evidence="1">
        <text>ATP + protein L-histidine = ADP + protein N-phospho-L-histidine.</text>
        <dbReference type="EC" id="2.7.13.3"/>
    </reaction>
</comment>
<evidence type="ECO:0000313" key="12">
    <source>
        <dbReference type="Proteomes" id="UP000295560"/>
    </source>
</evidence>
<keyword evidence="8" id="KW-0902">Two-component regulatory system</keyword>
<proteinExistence type="predicted"/>
<dbReference type="EMBL" id="SMFZ01000002">
    <property type="protein sequence ID" value="TCK22610.1"/>
    <property type="molecule type" value="Genomic_DNA"/>
</dbReference>
<dbReference type="GO" id="GO:0005524">
    <property type="term" value="F:ATP binding"/>
    <property type="evidence" value="ECO:0007669"/>
    <property type="project" value="UniProtKB-KW"/>
</dbReference>
<feature type="transmembrane region" description="Helical" evidence="9">
    <location>
        <begin position="59"/>
        <end position="80"/>
    </location>
</feature>
<feature type="transmembrane region" description="Helical" evidence="9">
    <location>
        <begin position="271"/>
        <end position="297"/>
    </location>
</feature>
<dbReference type="InterPro" id="IPR036890">
    <property type="entry name" value="HATPase_C_sf"/>
</dbReference>
<keyword evidence="4" id="KW-0808">Transferase</keyword>
<dbReference type="Gene3D" id="3.30.565.10">
    <property type="entry name" value="Histidine kinase-like ATPase, C-terminal domain"/>
    <property type="match status" value="1"/>
</dbReference>
<evidence type="ECO:0000256" key="3">
    <source>
        <dbReference type="ARBA" id="ARBA00022553"/>
    </source>
</evidence>
<keyword evidence="9" id="KW-1133">Transmembrane helix</keyword>
<evidence type="ECO:0000256" key="7">
    <source>
        <dbReference type="ARBA" id="ARBA00022840"/>
    </source>
</evidence>
<sequence>MTWPRALSVLLTVLAVALVVGATALPGTDPVGPLLGVLLALPMLALGLVIAARRRSTVIGPLLCLSGFAACLNAFTDAYAVSVQIGADPPGAWLVVPLALQMAWMWWFVPLALLALYFPEGRLPSRRWRPVAVALPAVAVLSAALGAVAPGPFQAPNPDFPHTLGTLPDWTTVPVYALSFVFLGLLVAAAVALVRRRRSSDDPVRRAQLRWLALAGMWLPVTLLLCMGSFLTLGSPALVVIGLVGLYLSVPAATAVAMLRHDLYDVDRAFSVTLTWTTLAGALLVVYAAVAFAGGVVFGGESAPVAAAATAVCALALAPLRTRLQRRVDRRVYPERRAALAAVGSLRDKARDGTARPEQLQDALRAALRDPRLRVGYRPPGTDTLVDADGEPLDPGPSLWVPVLRDGREVGVLLRGDRGSRELLREIADAAGLLVEVVGLRLELNRAVVEAESSRARLLSVSYAERRRLERDLHDGAQQRLVSLGMSLRLAQRHLDTGTADGTVDMDGVLDSAVAELSTAVAELRQIANGLRPSCLDDGLGPALRSLTATTPLAVDLDVAPGEVPDDTATTAYYVASEALANAVKHASATRLSLGVAREEGRLRIDVRDDGRGGAAARPGGGLDGLADRVAAAGGILTVTSTVAGTSVAAELPCGS</sequence>
<dbReference type="RefSeq" id="WP_132431592.1">
    <property type="nucleotide sequence ID" value="NZ_SMFZ01000002.1"/>
</dbReference>
<keyword evidence="5" id="KW-0547">Nucleotide-binding</keyword>
<reference evidence="11 12" key="1">
    <citation type="submission" date="2019-03" db="EMBL/GenBank/DDBJ databases">
        <title>Sequencing the genomes of 1000 actinobacteria strains.</title>
        <authorList>
            <person name="Klenk H.-P."/>
        </authorList>
    </citation>
    <scope>NUCLEOTIDE SEQUENCE [LARGE SCALE GENOMIC DNA]</scope>
    <source>
        <strain evidence="11 12">DSM 44969</strain>
    </source>
</reference>
<organism evidence="11 12">
    <name type="scientific">Pseudonocardia endophytica</name>
    <dbReference type="NCBI Taxonomy" id="401976"/>
    <lineage>
        <taxon>Bacteria</taxon>
        <taxon>Bacillati</taxon>
        <taxon>Actinomycetota</taxon>
        <taxon>Actinomycetes</taxon>
        <taxon>Pseudonocardiales</taxon>
        <taxon>Pseudonocardiaceae</taxon>
        <taxon>Pseudonocardia</taxon>
    </lineage>
</organism>
<keyword evidence="7" id="KW-0067">ATP-binding</keyword>
<evidence type="ECO:0000256" key="4">
    <source>
        <dbReference type="ARBA" id="ARBA00022679"/>
    </source>
</evidence>
<keyword evidence="3" id="KW-0597">Phosphoprotein</keyword>
<evidence type="ECO:0000256" key="2">
    <source>
        <dbReference type="ARBA" id="ARBA00012438"/>
    </source>
</evidence>
<dbReference type="GO" id="GO:0016020">
    <property type="term" value="C:membrane"/>
    <property type="evidence" value="ECO:0007669"/>
    <property type="project" value="InterPro"/>
</dbReference>
<dbReference type="PANTHER" id="PTHR24421">
    <property type="entry name" value="NITRATE/NITRITE SENSOR PROTEIN NARX-RELATED"/>
    <property type="match status" value="1"/>
</dbReference>
<comment type="caution">
    <text evidence="11">The sequence shown here is derived from an EMBL/GenBank/DDBJ whole genome shotgun (WGS) entry which is preliminary data.</text>
</comment>
<evidence type="ECO:0000256" key="8">
    <source>
        <dbReference type="ARBA" id="ARBA00023012"/>
    </source>
</evidence>
<feature type="domain" description="Signal transduction histidine kinase subgroup 3 dimerisation and phosphoacceptor" evidence="10">
    <location>
        <begin position="465"/>
        <end position="534"/>
    </location>
</feature>
<dbReference type="GO" id="GO:0000155">
    <property type="term" value="F:phosphorelay sensor kinase activity"/>
    <property type="evidence" value="ECO:0007669"/>
    <property type="project" value="InterPro"/>
</dbReference>
<dbReference type="InterPro" id="IPR011712">
    <property type="entry name" value="Sig_transdc_His_kin_sub3_dim/P"/>
</dbReference>
<dbReference type="AlphaFoldDB" id="A0A4R1HQ76"/>